<sequence length="119" mass="12967">MRRGEVWTVSGGNNYAGKPRPVVIVQDDSFDATDSITICACTTDPTDAPLFRLVVEPNERNGLRSACRLMVDKITTVPKTKLGAQVGRLDDENMVRLNQAMTVFLGMAVTPRAGRGKQS</sequence>
<keyword evidence="2" id="KW-1185">Reference proteome</keyword>
<dbReference type="SUPFAM" id="SSF50118">
    <property type="entry name" value="Cell growth inhibitor/plasmid maintenance toxic component"/>
    <property type="match status" value="1"/>
</dbReference>
<proteinExistence type="predicted"/>
<evidence type="ECO:0000313" key="2">
    <source>
        <dbReference type="Proteomes" id="UP000070250"/>
    </source>
</evidence>
<dbReference type="InterPro" id="IPR003477">
    <property type="entry name" value="PemK-like"/>
</dbReference>
<dbReference type="GO" id="GO:0004521">
    <property type="term" value="F:RNA endonuclease activity"/>
    <property type="evidence" value="ECO:0007669"/>
    <property type="project" value="TreeGrafter"/>
</dbReference>
<dbReference type="RefSeq" id="WP_066921310.1">
    <property type="nucleotide sequence ID" value="NZ_CP011971.1"/>
</dbReference>
<accession>A0A127FBB0</accession>
<evidence type="ECO:0000313" key="1">
    <source>
        <dbReference type="EMBL" id="AMN47702.1"/>
    </source>
</evidence>
<dbReference type="EMBL" id="CP011971">
    <property type="protein sequence ID" value="AMN47702.1"/>
    <property type="molecule type" value="Genomic_DNA"/>
</dbReference>
<dbReference type="PANTHER" id="PTHR33988">
    <property type="entry name" value="ENDORIBONUCLEASE MAZF-RELATED"/>
    <property type="match status" value="1"/>
</dbReference>
<dbReference type="GO" id="GO:0016075">
    <property type="term" value="P:rRNA catabolic process"/>
    <property type="evidence" value="ECO:0007669"/>
    <property type="project" value="TreeGrafter"/>
</dbReference>
<dbReference type="Proteomes" id="UP000070250">
    <property type="component" value="Chromosome"/>
</dbReference>
<dbReference type="AlphaFoldDB" id="A0A127FBB0"/>
<protein>
    <submittedName>
        <fullName evidence="1">Growth inhibitor PemK</fullName>
    </submittedName>
</protein>
<dbReference type="GO" id="GO:0003677">
    <property type="term" value="F:DNA binding"/>
    <property type="evidence" value="ECO:0007669"/>
    <property type="project" value="InterPro"/>
</dbReference>
<organism evidence="1 2">
    <name type="scientific">Steroidobacter denitrificans</name>
    <dbReference type="NCBI Taxonomy" id="465721"/>
    <lineage>
        <taxon>Bacteria</taxon>
        <taxon>Pseudomonadati</taxon>
        <taxon>Pseudomonadota</taxon>
        <taxon>Gammaproteobacteria</taxon>
        <taxon>Steroidobacterales</taxon>
        <taxon>Steroidobacteraceae</taxon>
        <taxon>Steroidobacter</taxon>
    </lineage>
</organism>
<dbReference type="STRING" id="465721.ACG33_11440"/>
<dbReference type="GO" id="GO:0006402">
    <property type="term" value="P:mRNA catabolic process"/>
    <property type="evidence" value="ECO:0007669"/>
    <property type="project" value="TreeGrafter"/>
</dbReference>
<dbReference type="PATRIC" id="fig|465721.4.peg.2440"/>
<reference evidence="1 2" key="1">
    <citation type="submission" date="2015-06" db="EMBL/GenBank/DDBJ databases">
        <title>A Comprehensive Approach to Explore the Metabolic and Phylogenetic Diversity of Bacterial Steroid Degradation in the Environment: Testosterone as an Example.</title>
        <authorList>
            <person name="Yang F.-C."/>
            <person name="Chen Y.-L."/>
            <person name="Yu C.-P."/>
            <person name="Tang S.-L."/>
            <person name="Wang P.-H."/>
            <person name="Ismail W."/>
            <person name="Wang C.-H."/>
            <person name="Yang C.-Y."/>
            <person name="Chiang Y.-R."/>
        </authorList>
    </citation>
    <scope>NUCLEOTIDE SEQUENCE [LARGE SCALE GENOMIC DNA]</scope>
    <source>
        <strain evidence="1 2">DSM 18526</strain>
    </source>
</reference>
<gene>
    <name evidence="1" type="ORF">ACG33_11440</name>
</gene>
<dbReference type="Pfam" id="PF02452">
    <property type="entry name" value="PemK_toxin"/>
    <property type="match status" value="1"/>
</dbReference>
<dbReference type="InterPro" id="IPR011067">
    <property type="entry name" value="Plasmid_toxin/cell-grow_inhib"/>
</dbReference>
<dbReference type="KEGG" id="sdf:ACG33_11440"/>
<dbReference type="Gene3D" id="2.30.30.110">
    <property type="match status" value="1"/>
</dbReference>
<dbReference type="OrthoDB" id="6064990at2"/>
<name>A0A127FBB0_STEDE</name>